<comment type="caution">
    <text evidence="1">The sequence shown here is derived from an EMBL/GenBank/DDBJ whole genome shotgun (WGS) entry which is preliminary data.</text>
</comment>
<reference evidence="1" key="1">
    <citation type="submission" date="2022-11" db="EMBL/GenBank/DDBJ databases">
        <title>Genome Sequence of Boeremia exigua.</title>
        <authorList>
            <person name="Buettner E."/>
        </authorList>
    </citation>
    <scope>NUCLEOTIDE SEQUENCE</scope>
    <source>
        <strain evidence="1">CU02</strain>
    </source>
</reference>
<evidence type="ECO:0000313" key="1">
    <source>
        <dbReference type="EMBL" id="KAJ8108745.1"/>
    </source>
</evidence>
<keyword evidence="2" id="KW-1185">Reference proteome</keyword>
<dbReference type="Proteomes" id="UP001153331">
    <property type="component" value="Unassembled WGS sequence"/>
</dbReference>
<evidence type="ECO:0000313" key="2">
    <source>
        <dbReference type="Proteomes" id="UP001153331"/>
    </source>
</evidence>
<organism evidence="1 2">
    <name type="scientific">Boeremia exigua</name>
    <dbReference type="NCBI Taxonomy" id="749465"/>
    <lineage>
        <taxon>Eukaryota</taxon>
        <taxon>Fungi</taxon>
        <taxon>Dikarya</taxon>
        <taxon>Ascomycota</taxon>
        <taxon>Pezizomycotina</taxon>
        <taxon>Dothideomycetes</taxon>
        <taxon>Pleosporomycetidae</taxon>
        <taxon>Pleosporales</taxon>
        <taxon>Pleosporineae</taxon>
        <taxon>Didymellaceae</taxon>
        <taxon>Boeremia</taxon>
    </lineage>
</organism>
<sequence length="589" mass="66172">MVPSRHLLGAILPYLDANVQNNDALDTIRKTLRGKELILGGDGTWHSLQTCYWNSPSPIAGYLDLQGLYPDLQDFFTKKMRVKRVSPALLIKEVKKMSEHSDPQKKAIRDRLVEIGVMLVQSGFDASTELALNELSKVKFLPKRLTSGGLELVGMEDDFVIFDHVRYGQAFDGHDILLDFDVDEVPLLDVIFRKLGLTSRYLSNAIVEQSGVGDESLMNPTLSRQLQARAYALYCRRACYRSHLPRLLANITGSGSDAMFDISAIMSCEIDELDDILMERDIIDVSWIAKPTPNTNEPDTEELSAATEDPVEDVVGEIYSPVAADGVAVNIRSTSASLQSSIAPRPVTANNNHLRHDSVVAADEARATYAQQTQYRQLLERLIALAHGRTDENTGNPETGFAFGALGTDNFVYNRRIGAAGEAYVFEWLRALSLPHFTLDNWQSTIRGEVNIHPNYANVRDWSGRETTDLVYKDHTGDLTRRLRERCKGGFPVQIAIDHDHALRPVEYYLEVKSTPGQSRTRFYMSGSQYDRMEDMASGLAEGRMKVYVIMRVSNLTGSNVEMDVFVDPFRFKGNLLDFEAEQWFVKIQ</sequence>
<name>A0ACC2I0H9_9PLEO</name>
<proteinExistence type="predicted"/>
<gene>
    <name evidence="1" type="ORF">OPT61_g7958</name>
</gene>
<accession>A0ACC2I0H9</accession>
<protein>
    <submittedName>
        <fullName evidence="1">Uncharacterized protein</fullName>
    </submittedName>
</protein>
<dbReference type="EMBL" id="JAPHNI010000704">
    <property type="protein sequence ID" value="KAJ8108745.1"/>
    <property type="molecule type" value="Genomic_DNA"/>
</dbReference>